<comment type="caution">
    <text evidence="11">The sequence shown here is derived from an EMBL/GenBank/DDBJ whole genome shotgun (WGS) entry which is preliminary data.</text>
</comment>
<dbReference type="PANTHER" id="PTHR24341">
    <property type="entry name" value="HOMEOBOX PROTEIN ENGRAILED"/>
    <property type="match status" value="1"/>
</dbReference>
<dbReference type="InterPro" id="IPR009057">
    <property type="entry name" value="Homeodomain-like_sf"/>
</dbReference>
<feature type="region of interest" description="Disordered" evidence="9">
    <location>
        <begin position="321"/>
        <end position="422"/>
    </location>
</feature>
<dbReference type="PROSITE" id="PS00027">
    <property type="entry name" value="HOMEOBOX_1"/>
    <property type="match status" value="1"/>
</dbReference>
<evidence type="ECO:0000256" key="1">
    <source>
        <dbReference type="ARBA" id="ARBA00004123"/>
    </source>
</evidence>
<sequence length="647" mass="71510">MLGTRADNSGDVEMADTAFISPSSSPGQPAGVVLPLPSSPSTHPSPPPTPSCSPRQDNSPLNKFELSLHRGLCHSSNSQRRCSENYHSFSPSGDRFKVVDRDSDDGSESGEPIDVTNCDDVSEGEEVIDVIGDDVNMVPVRSKSDNGKDVTSPGCDDASKSVNDNSKMDTKDGEINKEKSKEAEKVKDEKSDDSRRQESPSLVTNFSISAILKPEFGAARKLHLDSYHPSHPHSPPPPRLHHRHNNSTSTIVNNNNNNNNNANIINSLDDFHARFLNQHHHNSNNNHQKLQNHHHRHHHNHQHQQHLHAYQLLHQRLSPSSPVPVDLSTRGRNIPHPAAATDSPNRHGHTDVASRDNTLPGNNRLNITSRDNTLPGNNRLNITSRDNTLPGNNRLNVASRDNTLPGNNRLNVASRDNTLPGNNRLNITSRANILPGNNRLNITSRDTTLLGNSRGNIAGNKTARSTESHTVKQSGSDAQSQGREKKATSVAGNGNSSGGKGETKGASDDKKHLWPAWVFCTRYSDRPSSGPRSRKMKRKERTTPTPEEKRPRTAFTSEQLSRLKREFDDCRYLTETRRRHLAAELGLTESQIKIWFQNKRAKIKKASGVKNDLALQLMAQGLYNHATVPVDDDDSCDIMQSDDVMVC</sequence>
<dbReference type="InterPro" id="IPR017970">
    <property type="entry name" value="Homeobox_CS"/>
</dbReference>
<dbReference type="GO" id="GO:0009653">
    <property type="term" value="P:anatomical structure morphogenesis"/>
    <property type="evidence" value="ECO:0007669"/>
    <property type="project" value="UniProtKB-ARBA"/>
</dbReference>
<evidence type="ECO:0000256" key="5">
    <source>
        <dbReference type="ARBA" id="ARBA00023242"/>
    </source>
</evidence>
<evidence type="ECO:0000256" key="6">
    <source>
        <dbReference type="PROSITE-ProRule" id="PRU00108"/>
    </source>
</evidence>
<keyword evidence="3 6" id="KW-0238">DNA-binding</keyword>
<dbReference type="Gene3D" id="1.10.10.60">
    <property type="entry name" value="Homeodomain-like"/>
    <property type="match status" value="1"/>
</dbReference>
<dbReference type="InterPro" id="IPR001356">
    <property type="entry name" value="HD"/>
</dbReference>
<feature type="region of interest" description="Disordered" evidence="9">
    <location>
        <begin position="225"/>
        <end position="259"/>
    </location>
</feature>
<dbReference type="PRINTS" id="PR00026">
    <property type="entry name" value="ENGRAILED"/>
</dbReference>
<evidence type="ECO:0000259" key="10">
    <source>
        <dbReference type="PROSITE" id="PS50071"/>
    </source>
</evidence>
<dbReference type="InterPro" id="IPR019737">
    <property type="entry name" value="Homeobox-engrailed_CS"/>
</dbReference>
<dbReference type="PROSITE" id="PS50071">
    <property type="entry name" value="HOMEOBOX_2"/>
    <property type="match status" value="1"/>
</dbReference>
<evidence type="ECO:0000256" key="7">
    <source>
        <dbReference type="RuleBase" id="RU000682"/>
    </source>
</evidence>
<feature type="compositionally biased region" description="Low complexity" evidence="9">
    <location>
        <begin position="246"/>
        <end position="259"/>
    </location>
</feature>
<feature type="DNA-binding region" description="Homeobox" evidence="6">
    <location>
        <begin position="548"/>
        <end position="607"/>
    </location>
</feature>
<evidence type="ECO:0000313" key="11">
    <source>
        <dbReference type="EMBL" id="KAK7092333.1"/>
    </source>
</evidence>
<evidence type="ECO:0000256" key="9">
    <source>
        <dbReference type="SAM" id="MobiDB-lite"/>
    </source>
</evidence>
<dbReference type="Proteomes" id="UP001374579">
    <property type="component" value="Unassembled WGS sequence"/>
</dbReference>
<feature type="region of interest" description="Disordered" evidence="9">
    <location>
        <begin position="525"/>
        <end position="554"/>
    </location>
</feature>
<dbReference type="PRINTS" id="PR00031">
    <property type="entry name" value="HTHREPRESSR"/>
</dbReference>
<feature type="compositionally biased region" description="Acidic residues" evidence="9">
    <location>
        <begin position="120"/>
        <end position="132"/>
    </location>
</feature>
<keyword evidence="5 6" id="KW-0539">Nucleus</keyword>
<dbReference type="SUPFAM" id="SSF46689">
    <property type="entry name" value="Homeodomain-like"/>
    <property type="match status" value="1"/>
</dbReference>
<evidence type="ECO:0000256" key="2">
    <source>
        <dbReference type="ARBA" id="ARBA00022473"/>
    </source>
</evidence>
<keyword evidence="2" id="KW-0217">Developmental protein</keyword>
<evidence type="ECO:0000256" key="3">
    <source>
        <dbReference type="ARBA" id="ARBA00023125"/>
    </source>
</evidence>
<comment type="similarity">
    <text evidence="8">Belongs to the Engrailed homeobox family.</text>
</comment>
<dbReference type="InterPro" id="IPR000747">
    <property type="entry name" value="HD_engrailed"/>
</dbReference>
<dbReference type="GO" id="GO:0005634">
    <property type="term" value="C:nucleus"/>
    <property type="evidence" value="ECO:0007669"/>
    <property type="project" value="UniProtKB-SubCell"/>
</dbReference>
<dbReference type="Pfam" id="PF00046">
    <property type="entry name" value="Homeodomain"/>
    <property type="match status" value="1"/>
</dbReference>
<keyword evidence="12" id="KW-1185">Reference proteome</keyword>
<feature type="compositionally biased region" description="Basic and acidic residues" evidence="9">
    <location>
        <begin position="344"/>
        <end position="354"/>
    </location>
</feature>
<feature type="compositionally biased region" description="Basic and acidic residues" evidence="9">
    <location>
        <begin position="166"/>
        <end position="198"/>
    </location>
</feature>
<feature type="region of interest" description="Disordered" evidence="9">
    <location>
        <begin position="75"/>
        <end position="201"/>
    </location>
</feature>
<dbReference type="PANTHER" id="PTHR24341:SF6">
    <property type="entry name" value="HOMEOBOX PROTEIN INVECTED"/>
    <property type="match status" value="1"/>
</dbReference>
<dbReference type="CDD" id="cd00086">
    <property type="entry name" value="homeodomain"/>
    <property type="match status" value="1"/>
</dbReference>
<feature type="domain" description="Homeobox" evidence="10">
    <location>
        <begin position="546"/>
        <end position="606"/>
    </location>
</feature>
<accession>A0AAN9ASD8</accession>
<protein>
    <recommendedName>
        <fullName evidence="8">Homeobox protein engrailed-like</fullName>
    </recommendedName>
</protein>
<feature type="region of interest" description="Disordered" evidence="9">
    <location>
        <begin position="447"/>
        <end position="508"/>
    </location>
</feature>
<dbReference type="InterPro" id="IPR019549">
    <property type="entry name" value="Homeobox-engrailed_C-terminal"/>
</dbReference>
<evidence type="ECO:0000256" key="8">
    <source>
        <dbReference type="RuleBase" id="RU510713"/>
    </source>
</evidence>
<name>A0AAN9ASD8_9CAEN</name>
<proteinExistence type="inferred from homology"/>
<feature type="compositionally biased region" description="Polar residues" evidence="9">
    <location>
        <begin position="75"/>
        <end position="91"/>
    </location>
</feature>
<evidence type="ECO:0000313" key="12">
    <source>
        <dbReference type="Proteomes" id="UP001374579"/>
    </source>
</evidence>
<dbReference type="FunFam" id="1.10.10.60:FF:000189">
    <property type="entry name" value="Homeobox protein engrailed-like"/>
    <property type="match status" value="1"/>
</dbReference>
<feature type="region of interest" description="Disordered" evidence="9">
    <location>
        <begin position="1"/>
        <end position="63"/>
    </location>
</feature>
<dbReference type="PROSITE" id="PS00033">
    <property type="entry name" value="ENGRAILED"/>
    <property type="match status" value="1"/>
</dbReference>
<dbReference type="Pfam" id="PF10525">
    <property type="entry name" value="Engrail_1_C_sig"/>
    <property type="match status" value="1"/>
</dbReference>
<dbReference type="AlphaFoldDB" id="A0AAN9ASD8"/>
<dbReference type="InterPro" id="IPR000047">
    <property type="entry name" value="HTH_motif"/>
</dbReference>
<dbReference type="GO" id="GO:0000981">
    <property type="term" value="F:DNA-binding transcription factor activity, RNA polymerase II-specific"/>
    <property type="evidence" value="ECO:0007669"/>
    <property type="project" value="InterPro"/>
</dbReference>
<organism evidence="11 12">
    <name type="scientific">Littorina saxatilis</name>
    <dbReference type="NCBI Taxonomy" id="31220"/>
    <lineage>
        <taxon>Eukaryota</taxon>
        <taxon>Metazoa</taxon>
        <taxon>Spiralia</taxon>
        <taxon>Lophotrochozoa</taxon>
        <taxon>Mollusca</taxon>
        <taxon>Gastropoda</taxon>
        <taxon>Caenogastropoda</taxon>
        <taxon>Littorinimorpha</taxon>
        <taxon>Littorinoidea</taxon>
        <taxon>Littorinidae</taxon>
        <taxon>Littorina</taxon>
    </lineage>
</organism>
<comment type="subcellular location">
    <subcellularLocation>
        <location evidence="1 6 7">Nucleus</location>
    </subcellularLocation>
</comment>
<reference evidence="11 12" key="1">
    <citation type="submission" date="2024-02" db="EMBL/GenBank/DDBJ databases">
        <title>Chromosome-scale genome assembly of the rough periwinkle Littorina saxatilis.</title>
        <authorList>
            <person name="De Jode A."/>
            <person name="Faria R."/>
            <person name="Formenti G."/>
            <person name="Sims Y."/>
            <person name="Smith T.P."/>
            <person name="Tracey A."/>
            <person name="Wood J.M.D."/>
            <person name="Zagrodzka Z.B."/>
            <person name="Johannesson K."/>
            <person name="Butlin R.K."/>
            <person name="Leder E.H."/>
        </authorList>
    </citation>
    <scope>NUCLEOTIDE SEQUENCE [LARGE SCALE GENOMIC DNA]</scope>
    <source>
        <strain evidence="11">Snail1</strain>
        <tissue evidence="11">Muscle</tissue>
    </source>
</reference>
<evidence type="ECO:0000256" key="4">
    <source>
        <dbReference type="ARBA" id="ARBA00023155"/>
    </source>
</evidence>
<dbReference type="GO" id="GO:0000978">
    <property type="term" value="F:RNA polymerase II cis-regulatory region sequence-specific DNA binding"/>
    <property type="evidence" value="ECO:0007669"/>
    <property type="project" value="TreeGrafter"/>
</dbReference>
<dbReference type="GO" id="GO:0030182">
    <property type="term" value="P:neuron differentiation"/>
    <property type="evidence" value="ECO:0007669"/>
    <property type="project" value="TreeGrafter"/>
</dbReference>
<keyword evidence="4 6" id="KW-0371">Homeobox</keyword>
<dbReference type="SMART" id="SM00389">
    <property type="entry name" value="HOX"/>
    <property type="match status" value="1"/>
</dbReference>
<gene>
    <name evidence="11" type="ORF">V1264_008091</name>
</gene>
<feature type="compositionally biased region" description="Polar residues" evidence="9">
    <location>
        <begin position="355"/>
        <end position="422"/>
    </location>
</feature>
<dbReference type="InterPro" id="IPR050720">
    <property type="entry name" value="Engrailed_Homeobox_TFs"/>
</dbReference>
<dbReference type="EMBL" id="JBAMIC010000021">
    <property type="protein sequence ID" value="KAK7092333.1"/>
    <property type="molecule type" value="Genomic_DNA"/>
</dbReference>
<feature type="compositionally biased region" description="Polar residues" evidence="9">
    <location>
        <begin position="471"/>
        <end position="481"/>
    </location>
</feature>